<dbReference type="InterPro" id="IPR021321">
    <property type="entry name" value="DUF2922"/>
</dbReference>
<organism evidence="1 2">
    <name type="scientific">Aminobacterium colombiense (strain DSM 12261 / ALA-1)</name>
    <dbReference type="NCBI Taxonomy" id="572547"/>
    <lineage>
        <taxon>Bacteria</taxon>
        <taxon>Thermotogati</taxon>
        <taxon>Synergistota</taxon>
        <taxon>Synergistia</taxon>
        <taxon>Synergistales</taxon>
        <taxon>Aminobacteriaceae</taxon>
        <taxon>Aminobacterium</taxon>
    </lineage>
</organism>
<dbReference type="Pfam" id="PF11148">
    <property type="entry name" value="DUF2922"/>
    <property type="match status" value="1"/>
</dbReference>
<evidence type="ECO:0008006" key="3">
    <source>
        <dbReference type="Google" id="ProtNLM"/>
    </source>
</evidence>
<dbReference type="AlphaFoldDB" id="D5EH23"/>
<dbReference type="eggNOG" id="ENOG5030NEF">
    <property type="taxonomic scope" value="Bacteria"/>
</dbReference>
<protein>
    <recommendedName>
        <fullName evidence="3">DUF2922 domain-containing protein</fullName>
    </recommendedName>
</protein>
<sequence>MKTLRLKFGTADGKNRTLSLRYARQDATEEEVRTAMQAIIDNNIFIKGLVSILGAELVETSVTTLIEE</sequence>
<gene>
    <name evidence="1" type="ordered locus">Amico_1741</name>
</gene>
<dbReference type="HOGENOM" id="CLU_181401_1_1_0"/>
<evidence type="ECO:0000313" key="2">
    <source>
        <dbReference type="Proteomes" id="UP000002366"/>
    </source>
</evidence>
<accession>D5EH23</accession>
<dbReference type="EMBL" id="CP001997">
    <property type="protein sequence ID" value="ADE57855.1"/>
    <property type="molecule type" value="Genomic_DNA"/>
</dbReference>
<dbReference type="OrthoDB" id="5894at2"/>
<name>D5EH23_AMICL</name>
<dbReference type="KEGG" id="aco:Amico_1741"/>
<keyword evidence="2" id="KW-1185">Reference proteome</keyword>
<dbReference type="STRING" id="572547.Amico_1741"/>
<proteinExistence type="predicted"/>
<evidence type="ECO:0000313" key="1">
    <source>
        <dbReference type="EMBL" id="ADE57855.1"/>
    </source>
</evidence>
<reference evidence="1 2" key="1">
    <citation type="journal article" date="2010" name="Stand. Genomic Sci.">
        <title>Complete genome sequence of Aminobacterium colombiense type strain (ALA-1).</title>
        <authorList>
            <person name="Chertkov O."/>
            <person name="Sikorski J."/>
            <person name="Brambilla E."/>
            <person name="Lapidus A."/>
            <person name="Copeland A."/>
            <person name="Glavina Del Rio T."/>
            <person name="Nolan M."/>
            <person name="Lucas S."/>
            <person name="Tice H."/>
            <person name="Cheng J.F."/>
            <person name="Han C."/>
            <person name="Detter J.C."/>
            <person name="Bruce D."/>
            <person name="Tapia R."/>
            <person name="Goodwin L."/>
            <person name="Pitluck S."/>
            <person name="Liolios K."/>
            <person name="Ivanova N."/>
            <person name="Mavromatis K."/>
            <person name="Ovchinnikova G."/>
            <person name="Pati A."/>
            <person name="Chen A."/>
            <person name="Palaniappan K."/>
            <person name="Land M."/>
            <person name="Hauser L."/>
            <person name="Chang Y.J."/>
            <person name="Jeffries C.D."/>
            <person name="Spring S."/>
            <person name="Rohde M."/>
            <person name="Goker M."/>
            <person name="Bristow J."/>
            <person name="Eisen J.A."/>
            <person name="Markowitz V."/>
            <person name="Hugenholtz P."/>
            <person name="Kyrpides N.C."/>
            <person name="Klenk H.P."/>
        </authorList>
    </citation>
    <scope>NUCLEOTIDE SEQUENCE [LARGE SCALE GENOMIC DNA]</scope>
    <source>
        <strain evidence="2">DSM 12261 / ALA-1</strain>
    </source>
</reference>
<dbReference type="RefSeq" id="WP_013049117.1">
    <property type="nucleotide sequence ID" value="NC_014011.1"/>
</dbReference>
<dbReference type="Proteomes" id="UP000002366">
    <property type="component" value="Chromosome"/>
</dbReference>